<organism evidence="2">
    <name type="scientific">uncultured Rubrobacteraceae bacterium</name>
    <dbReference type="NCBI Taxonomy" id="349277"/>
    <lineage>
        <taxon>Bacteria</taxon>
        <taxon>Bacillati</taxon>
        <taxon>Actinomycetota</taxon>
        <taxon>Rubrobacteria</taxon>
        <taxon>Rubrobacterales</taxon>
        <taxon>Rubrobacteraceae</taxon>
        <taxon>environmental samples</taxon>
    </lineage>
</organism>
<dbReference type="AlphaFoldDB" id="A0A6J4NSV0"/>
<dbReference type="EMBL" id="CADCUZ010000012">
    <property type="protein sequence ID" value="CAA9394189.1"/>
    <property type="molecule type" value="Genomic_DNA"/>
</dbReference>
<protein>
    <submittedName>
        <fullName evidence="2">Uncharacterized protein</fullName>
    </submittedName>
</protein>
<accession>A0A6J4NSV0</accession>
<evidence type="ECO:0000313" key="2">
    <source>
        <dbReference type="EMBL" id="CAA9394189.1"/>
    </source>
</evidence>
<feature type="transmembrane region" description="Helical" evidence="1">
    <location>
        <begin position="33"/>
        <end position="56"/>
    </location>
</feature>
<keyword evidence="1" id="KW-0812">Transmembrane</keyword>
<evidence type="ECO:0000256" key="1">
    <source>
        <dbReference type="SAM" id="Phobius"/>
    </source>
</evidence>
<gene>
    <name evidence="2" type="ORF">AVDCRST_MAG55-269</name>
</gene>
<proteinExistence type="predicted"/>
<name>A0A6J4NSV0_9ACTN</name>
<feature type="transmembrane region" description="Helical" evidence="1">
    <location>
        <begin position="62"/>
        <end position="80"/>
    </location>
</feature>
<feature type="transmembrane region" description="Helical" evidence="1">
    <location>
        <begin position="110"/>
        <end position="131"/>
    </location>
</feature>
<reference evidence="2" key="1">
    <citation type="submission" date="2020-02" db="EMBL/GenBank/DDBJ databases">
        <authorList>
            <person name="Meier V. D."/>
        </authorList>
    </citation>
    <scope>NUCLEOTIDE SEQUENCE</scope>
    <source>
        <strain evidence="2">AVDCRST_MAG55</strain>
    </source>
</reference>
<keyword evidence="1" id="KW-1133">Transmembrane helix</keyword>
<sequence>MYSGREADAVTRPIRLDSKTIEPRHRYRIKAAWVSYATIQVIWVLCIFLTPVAVNLHPSKLWAVPFCCVTVANGMHMIFFRYEYNAVLRRAVRLVPYARFITPSQNDPKYFLPFGMAYAMLGVVSAILVVAA</sequence>
<keyword evidence="1" id="KW-0472">Membrane</keyword>